<feature type="region of interest" description="Disordered" evidence="1">
    <location>
        <begin position="180"/>
        <end position="245"/>
    </location>
</feature>
<dbReference type="AlphaFoldDB" id="U5CMM1"/>
<reference evidence="4" key="1">
    <citation type="journal article" date="2013" name="Science">
        <title>The Amborella genome and the evolution of flowering plants.</title>
        <authorList>
            <consortium name="Amborella Genome Project"/>
        </authorList>
    </citation>
    <scope>NUCLEOTIDE SEQUENCE [LARGE SCALE GENOMIC DNA]</scope>
</reference>
<feature type="region of interest" description="Disordered" evidence="1">
    <location>
        <begin position="699"/>
        <end position="781"/>
    </location>
</feature>
<feature type="region of interest" description="Disordered" evidence="1">
    <location>
        <begin position="273"/>
        <end position="324"/>
    </location>
</feature>
<dbReference type="InterPro" id="IPR044221">
    <property type="entry name" value="DYAD/AMEIOTIC1"/>
</dbReference>
<dbReference type="GO" id="GO:0051177">
    <property type="term" value="P:meiotic sister chromatid cohesion"/>
    <property type="evidence" value="ECO:0007669"/>
    <property type="project" value="InterPro"/>
</dbReference>
<feature type="domain" description="PTC1-like winged helix-turn-helix" evidence="2">
    <location>
        <begin position="417"/>
        <end position="497"/>
    </location>
</feature>
<feature type="compositionally biased region" description="Polar residues" evidence="1">
    <location>
        <begin position="207"/>
        <end position="223"/>
    </location>
</feature>
<dbReference type="PANTHER" id="PTHR46740:SF2">
    <property type="entry name" value="PROTEIN DYAD"/>
    <property type="match status" value="1"/>
</dbReference>
<feature type="compositionally biased region" description="Basic and acidic residues" evidence="1">
    <location>
        <begin position="314"/>
        <end position="324"/>
    </location>
</feature>
<name>U5CMM1_AMBTC</name>
<dbReference type="Gramene" id="ERN14391">
    <property type="protein sequence ID" value="ERN14391"/>
    <property type="gene ID" value="AMTR_s00033p00232360"/>
</dbReference>
<dbReference type="PANTHER" id="PTHR46740">
    <property type="entry name" value="PROTEIN DYAD"/>
    <property type="match status" value="1"/>
</dbReference>
<dbReference type="EMBL" id="KI392557">
    <property type="protein sequence ID" value="ERN14391.1"/>
    <property type="molecule type" value="Genomic_DNA"/>
</dbReference>
<dbReference type="eggNOG" id="ENOG502QU2W">
    <property type="taxonomic scope" value="Eukaryota"/>
</dbReference>
<dbReference type="Proteomes" id="UP000017836">
    <property type="component" value="Unassembled WGS sequence"/>
</dbReference>
<accession>U5CMM1</accession>
<sequence length="781" mass="86921">MLSHACAGGNPSRSPATENPVAIEPSPAKAGLYQRSADEKPEGCNRELVEGEKPGPMTHLSTEYSNWKITLNCFYEIDHMRLPLKSPIHLKIIRVVRVTEKTAHNVAVKFPSALSLRKHFSDQNVLRAKRLKHPDLDEQFVMGITYAGRVLRRPVPDVELSNSGHFRSFWVLQKPPENPFQSSLNADKPDLWSPEQVRGRGKPHYKSNIQNAGKLNNQTSEKSQVAGIWPPGNAQVSENPQSLSPNDCQFAGKPISPMLETCQVTGKANSEAPENFEIAGNPNSHSPEKCHVAGKSDSKLLEGSQVTGKADSQMPEKDQDLRKPDTESLEKCLETPKENLQQPENLFSGRLIVWGTRKKARFLGKHREKLPALISLERERRGSKRIYKDSTEESSRVIKAARREKGGRRMVKEMQGRWSSERYRVAQQKLIDIMRAKGAVLGKPILRPVLREEARKHIGDTGLLDHLLKHMTDVEVPGGERFRRRHNAEGAMEYWLEGASLMQLRREAGVPDLYWEPPLGWKPAEEGGRRCEHCRGGCGKERDDEVVQRLVEDVARVKGVFEALVPPATASVDIKEEGRKAATCPPYDSHLAKYIQFQEGFNGLMIKKSHLEAQVDQISNSLEKFKKEVESHYESIGAAKSTQRPSQEGAGSEMSSVAQDAEIVVKSPKPMKLQSGFRVCRPLGTFLWPGMGARVAMQEPEAMPETSPPMEQDSHPSLPIKPVVRNPRLSESGSTLFTDQPAKIAECSTHGETGESSSFPTEGTSQQWLALATPSPSPLVV</sequence>
<dbReference type="STRING" id="13333.U5CMM1"/>
<feature type="compositionally biased region" description="Polar residues" evidence="1">
    <location>
        <begin position="729"/>
        <end position="738"/>
    </location>
</feature>
<feature type="compositionally biased region" description="Polar residues" evidence="1">
    <location>
        <begin position="750"/>
        <end position="768"/>
    </location>
</feature>
<dbReference type="GO" id="GO:0007131">
    <property type="term" value="P:reciprocal meiotic recombination"/>
    <property type="evidence" value="ECO:0007669"/>
    <property type="project" value="InterPro"/>
</dbReference>
<protein>
    <recommendedName>
        <fullName evidence="2">PTC1-like winged helix-turn-helix domain-containing protein</fullName>
    </recommendedName>
</protein>
<dbReference type="InterPro" id="IPR059080">
    <property type="entry name" value="WHD_PTC1"/>
</dbReference>
<evidence type="ECO:0000313" key="4">
    <source>
        <dbReference type="Proteomes" id="UP000017836"/>
    </source>
</evidence>
<evidence type="ECO:0000313" key="3">
    <source>
        <dbReference type="EMBL" id="ERN14391.1"/>
    </source>
</evidence>
<feature type="compositionally biased region" description="Basic and acidic residues" evidence="1">
    <location>
        <begin position="286"/>
        <end position="300"/>
    </location>
</feature>
<evidence type="ECO:0000259" key="2">
    <source>
        <dbReference type="Pfam" id="PF25874"/>
    </source>
</evidence>
<feature type="region of interest" description="Disordered" evidence="1">
    <location>
        <begin position="635"/>
        <end position="655"/>
    </location>
</feature>
<dbReference type="Pfam" id="PF25874">
    <property type="entry name" value="WHD_plant_repro"/>
    <property type="match status" value="1"/>
</dbReference>
<gene>
    <name evidence="3" type="ORF">AMTR_s00033p00232360</name>
</gene>
<evidence type="ECO:0000256" key="1">
    <source>
        <dbReference type="SAM" id="MobiDB-lite"/>
    </source>
</evidence>
<feature type="region of interest" description="Disordered" evidence="1">
    <location>
        <begin position="1"/>
        <end position="43"/>
    </location>
</feature>
<feature type="compositionally biased region" description="Polar residues" evidence="1">
    <location>
        <begin position="234"/>
        <end position="245"/>
    </location>
</feature>
<dbReference type="HOGENOM" id="CLU_017061_1_0_1"/>
<keyword evidence="4" id="KW-1185">Reference proteome</keyword>
<proteinExistence type="predicted"/>
<organism evidence="3 4">
    <name type="scientific">Amborella trichopoda</name>
    <dbReference type="NCBI Taxonomy" id="13333"/>
    <lineage>
        <taxon>Eukaryota</taxon>
        <taxon>Viridiplantae</taxon>
        <taxon>Streptophyta</taxon>
        <taxon>Embryophyta</taxon>
        <taxon>Tracheophyta</taxon>
        <taxon>Spermatophyta</taxon>
        <taxon>Magnoliopsida</taxon>
        <taxon>Amborellales</taxon>
        <taxon>Amborellaceae</taxon>
        <taxon>Amborella</taxon>
    </lineage>
</organism>